<organism evidence="1 2">
    <name type="scientific">Trachymyrmex septentrionalis</name>
    <dbReference type="NCBI Taxonomy" id="34720"/>
    <lineage>
        <taxon>Eukaryota</taxon>
        <taxon>Metazoa</taxon>
        <taxon>Ecdysozoa</taxon>
        <taxon>Arthropoda</taxon>
        <taxon>Hexapoda</taxon>
        <taxon>Insecta</taxon>
        <taxon>Pterygota</taxon>
        <taxon>Neoptera</taxon>
        <taxon>Endopterygota</taxon>
        <taxon>Hymenoptera</taxon>
        <taxon>Apocrita</taxon>
        <taxon>Aculeata</taxon>
        <taxon>Formicoidea</taxon>
        <taxon>Formicidae</taxon>
        <taxon>Myrmicinae</taxon>
        <taxon>Trachymyrmex</taxon>
    </lineage>
</organism>
<feature type="non-terminal residue" evidence="1">
    <location>
        <position position="1"/>
    </location>
</feature>
<protein>
    <submittedName>
        <fullName evidence="1">Uncharacterized protein</fullName>
    </submittedName>
</protein>
<dbReference type="Proteomes" id="UP000078541">
    <property type="component" value="Unassembled WGS sequence"/>
</dbReference>
<dbReference type="AlphaFoldDB" id="A0A195EYG6"/>
<proteinExistence type="predicted"/>
<dbReference type="EMBL" id="KQ981909">
    <property type="protein sequence ID" value="KYN33176.1"/>
    <property type="molecule type" value="Genomic_DNA"/>
</dbReference>
<gene>
    <name evidence="1" type="ORF">ALC56_12509</name>
</gene>
<evidence type="ECO:0000313" key="1">
    <source>
        <dbReference type="EMBL" id="KYN33176.1"/>
    </source>
</evidence>
<reference evidence="1 2" key="1">
    <citation type="submission" date="2016-03" db="EMBL/GenBank/DDBJ databases">
        <title>Trachymyrmex septentrionalis WGS genome.</title>
        <authorList>
            <person name="Nygaard S."/>
            <person name="Hu H."/>
            <person name="Boomsma J."/>
            <person name="Zhang G."/>
        </authorList>
    </citation>
    <scope>NUCLEOTIDE SEQUENCE [LARGE SCALE GENOMIC DNA]</scope>
    <source>
        <strain evidence="1">Tsep2-gDNA-1</strain>
        <tissue evidence="1">Whole body</tissue>
    </source>
</reference>
<name>A0A195EYG6_9HYME</name>
<sequence length="94" mass="10794">VVNRTIRFLVRKEAVSCRRGTLYPRLTVLNSERTGRGRNTQRGEERSLNFPTSSLTCRVLILKFVVCRPGTERARALLGTGTRNRERCLPRLVH</sequence>
<evidence type="ECO:0000313" key="2">
    <source>
        <dbReference type="Proteomes" id="UP000078541"/>
    </source>
</evidence>
<keyword evidence="2" id="KW-1185">Reference proteome</keyword>
<accession>A0A195EYG6</accession>